<accession>A0A2M8M1M6</accession>
<reference evidence="1 3" key="1">
    <citation type="submission" date="2017-11" db="EMBL/GenBank/DDBJ databases">
        <title>Streptomyces carmine sp. nov., a novel actinomycete isolated from Sophora alopecuroides in Xinjiang, China.</title>
        <authorList>
            <person name="Wang Y."/>
            <person name="Luo X."/>
            <person name="Wan C."/>
            <person name="Zhang L."/>
        </authorList>
    </citation>
    <scope>NUCLEOTIDE SEQUENCE [LARGE SCALE GENOMIC DNA]</scope>
    <source>
        <strain evidence="1 3">TRM SA0054</strain>
    </source>
</reference>
<name>A0A2M8M1M6_9ACTN</name>
<dbReference type="EMBL" id="PGGW01000008">
    <property type="protein sequence ID" value="PJF01921.1"/>
    <property type="molecule type" value="Genomic_DNA"/>
</dbReference>
<evidence type="ECO:0000313" key="2">
    <source>
        <dbReference type="EMBL" id="PJF01921.1"/>
    </source>
</evidence>
<protein>
    <submittedName>
        <fullName evidence="1">DUF4280 domain-containing protein</fullName>
    </submittedName>
</protein>
<sequence>MLRCSFGAAPAVLVVPPRNTTSARRPVATVQDIRPVVNIPTFGMCASPLNPAVVAATAAAAGVPTPAPCVPAIAAPWVPGSPTVRVNRQPALTAASTCVCRWSGMVTVVNAGQRSVRVGG</sequence>
<dbReference type="Pfam" id="PF14107">
    <property type="entry name" value="DUF4280"/>
    <property type="match status" value="1"/>
</dbReference>
<dbReference type="Proteomes" id="UP000230407">
    <property type="component" value="Unassembled WGS sequence"/>
</dbReference>
<dbReference type="AlphaFoldDB" id="A0A2M8M1M6"/>
<keyword evidence="3" id="KW-1185">Reference proteome</keyword>
<evidence type="ECO:0000313" key="1">
    <source>
        <dbReference type="EMBL" id="PJE98096.1"/>
    </source>
</evidence>
<comment type="caution">
    <text evidence="1">The sequence shown here is derived from an EMBL/GenBank/DDBJ whole genome shotgun (WGS) entry which is preliminary data.</text>
</comment>
<organism evidence="1 3">
    <name type="scientific">Streptomyces carminius</name>
    <dbReference type="NCBI Taxonomy" id="2665496"/>
    <lineage>
        <taxon>Bacteria</taxon>
        <taxon>Bacillati</taxon>
        <taxon>Actinomycetota</taxon>
        <taxon>Actinomycetes</taxon>
        <taxon>Kitasatosporales</taxon>
        <taxon>Streptomycetaceae</taxon>
        <taxon>Streptomyces</taxon>
    </lineage>
</organism>
<proteinExistence type="predicted"/>
<dbReference type="EMBL" id="PGGW01000038">
    <property type="protein sequence ID" value="PJE98096.1"/>
    <property type="molecule type" value="Genomic_DNA"/>
</dbReference>
<evidence type="ECO:0000313" key="3">
    <source>
        <dbReference type="Proteomes" id="UP000230407"/>
    </source>
</evidence>
<dbReference type="InterPro" id="IPR025460">
    <property type="entry name" value="DUF4280"/>
</dbReference>
<gene>
    <name evidence="2" type="ORF">CUT44_01585</name>
    <name evidence="1" type="ORF">CUT44_09845</name>
</gene>